<evidence type="ECO:0000313" key="1">
    <source>
        <dbReference type="EMBL" id="GKH82144.1"/>
    </source>
</evidence>
<dbReference type="EMBL" id="BQOB01000001">
    <property type="protein sequence ID" value="GKH82144.1"/>
    <property type="molecule type" value="Genomic_DNA"/>
</dbReference>
<dbReference type="InterPro" id="IPR008929">
    <property type="entry name" value="Chondroitin_lyas"/>
</dbReference>
<protein>
    <recommendedName>
        <fullName evidence="3">Heparinase</fullName>
    </recommendedName>
</protein>
<comment type="caution">
    <text evidence="1">The sequence shown here is derived from an EMBL/GenBank/DDBJ whole genome shotgun (WGS) entry which is preliminary data.</text>
</comment>
<sequence length="642" mass="72100">MKKKLLLSSAFMLIIVLFGCKPSEEKETGLDINEYLALTEGKNIYPTDRQIKMILPLLPEDSYMPAPAAKDRTYWEKIAQSEDGQKYYEEALELIGEKPEVPISDEIYRRANKEGNRGIYKPRYYRTMDRLERYTLAECMENKGRFIPQIETYCKAVMSMKSWMHPNHDDSENSVLEGKRVAIDLGARKFGMVLSLADVLLEDKLSEPLRKEIHSQLDRRITQSYFDSTLGIDTIGNSWIRKLSNWNAVCTSGSLFTILTQADSKEDRAAAIGCAINSMKYYLSGFGEDGYCSEGVGYWGYGFGHYLYLAQMLSDYTDGKIDLFRFNNYEKLKKVAHFPYAFEIQDGVYPQFSDGSSSISAESDNLAALMAAKHYDAPKPLCFVSEEAVGTIMGWKDAREYTSGNVQETTLPAVTYFDDYGIVISRGTTGNPFSIAIKAGHNAENHNHNDVGSYVVVWGKDIVAGDVGAPSYTAGAFSPQNPARSSWGHPVPKVNNTLQHNGRKYEGKILNTNFSEATDKVVMDLKKAYKEPLLESLVRTMEHNRNGKGEIVIQDQFTATSPIEFGTAVMVNSDYRIDGKTILLKTEDKQIKVEIQPEGGDVKLKEDPVSVKLRSGKKSHRIGIDFVKPLSKGKITVRYTLL</sequence>
<dbReference type="Proteomes" id="UP001055104">
    <property type="component" value="Unassembled WGS sequence"/>
</dbReference>
<evidence type="ECO:0008006" key="3">
    <source>
        <dbReference type="Google" id="ProtNLM"/>
    </source>
</evidence>
<dbReference type="SUPFAM" id="SSF48230">
    <property type="entry name" value="Chondroitin AC/alginate lyase"/>
    <property type="match status" value="1"/>
</dbReference>
<dbReference type="PROSITE" id="PS51257">
    <property type="entry name" value="PROKAR_LIPOPROTEIN"/>
    <property type="match status" value="1"/>
</dbReference>
<evidence type="ECO:0000313" key="2">
    <source>
        <dbReference type="Proteomes" id="UP001055104"/>
    </source>
</evidence>
<dbReference type="AlphaFoldDB" id="A0AA37KNQ4"/>
<accession>A0AA37KNQ4</accession>
<organism evidence="1 2">
    <name type="scientific">Phocaeicola dorei</name>
    <dbReference type="NCBI Taxonomy" id="357276"/>
    <lineage>
        <taxon>Bacteria</taxon>
        <taxon>Pseudomonadati</taxon>
        <taxon>Bacteroidota</taxon>
        <taxon>Bacteroidia</taxon>
        <taxon>Bacteroidales</taxon>
        <taxon>Bacteroidaceae</taxon>
        <taxon>Phocaeicola</taxon>
    </lineage>
</organism>
<proteinExistence type="predicted"/>
<name>A0AA37KNQ4_9BACT</name>
<dbReference type="PANTHER" id="PTHR38045">
    <property type="entry name" value="CHROMOSOME 1, WHOLE GENOME SHOTGUN SEQUENCE"/>
    <property type="match status" value="1"/>
</dbReference>
<reference evidence="1" key="1">
    <citation type="submission" date="2022-01" db="EMBL/GenBank/DDBJ databases">
        <title>Novel bile acid biosynthetic pathways are enriched in the microbiome of centenarians.</title>
        <authorList>
            <person name="Sato Y."/>
            <person name="Atarashi K."/>
            <person name="Plichta R.D."/>
            <person name="Arai Y."/>
            <person name="Sasajima S."/>
            <person name="Kearney M.S."/>
            <person name="Suda W."/>
            <person name="Takeshita K."/>
            <person name="Sasaki T."/>
            <person name="Okamoto S."/>
            <person name="Skelly N.A."/>
            <person name="Okamura Y."/>
            <person name="Vlamakis H."/>
            <person name="Li Y."/>
            <person name="Tanoue T."/>
            <person name="Takei H."/>
            <person name="Nittono H."/>
            <person name="Narushima S."/>
            <person name="Irie J."/>
            <person name="Itoh H."/>
            <person name="Moriya K."/>
            <person name="Sugiura Y."/>
            <person name="Suematsu M."/>
            <person name="Moritoki N."/>
            <person name="Shibata S."/>
            <person name="Littman R.D."/>
            <person name="Fischbach A.M."/>
            <person name="Uwamino Y."/>
            <person name="Inoue T."/>
            <person name="Honda A."/>
            <person name="Hattori M."/>
            <person name="Murai T."/>
            <person name="Xavier J.R."/>
            <person name="Hirose N."/>
            <person name="Honda K."/>
        </authorList>
    </citation>
    <scope>NUCLEOTIDE SEQUENCE</scope>
    <source>
        <strain evidence="1">CE91-St7</strain>
    </source>
</reference>
<dbReference type="PANTHER" id="PTHR38045:SF1">
    <property type="entry name" value="HEPARINASE II_III-LIKE PROTEIN"/>
    <property type="match status" value="1"/>
</dbReference>
<gene>
    <name evidence="1" type="ORF">CE91St7_30280</name>
</gene>
<dbReference type="RefSeq" id="WP_220395794.1">
    <property type="nucleotide sequence ID" value="NZ_BQOA01000001.1"/>
</dbReference>
<dbReference type="Gene3D" id="1.50.10.100">
    <property type="entry name" value="Chondroitin AC/alginate lyase"/>
    <property type="match status" value="1"/>
</dbReference>
<dbReference type="Gene3D" id="2.70.98.70">
    <property type="match status" value="1"/>
</dbReference>